<proteinExistence type="predicted"/>
<dbReference type="RefSeq" id="WP_163075329.1">
    <property type="nucleotide sequence ID" value="NZ_CP048630.1"/>
</dbReference>
<dbReference type="CDD" id="cd00093">
    <property type="entry name" value="HTH_XRE"/>
    <property type="match status" value="1"/>
</dbReference>
<dbReference type="GO" id="GO:0003677">
    <property type="term" value="F:DNA binding"/>
    <property type="evidence" value="ECO:0007669"/>
    <property type="project" value="InterPro"/>
</dbReference>
<dbReference type="SUPFAM" id="SSF47413">
    <property type="entry name" value="lambda repressor-like DNA-binding domains"/>
    <property type="match status" value="1"/>
</dbReference>
<dbReference type="EMBL" id="CP048630">
    <property type="protein sequence ID" value="QIB34184.1"/>
    <property type="molecule type" value="Genomic_DNA"/>
</dbReference>
<dbReference type="AlphaFoldDB" id="A0A6P1YR15"/>
<evidence type="ECO:0000256" key="1">
    <source>
        <dbReference type="SAM" id="MobiDB-lite"/>
    </source>
</evidence>
<sequence length="108" mass="11666">MDETSFPANLTLDPAQCRAARAMLNWSQEELAGRAHVTAAWLEAFEQGREPGTDRDPGEAERLRRTFEEAGIEFLGSGEPSSGGGRGLRLSQKGGYIPSEQLSSANDV</sequence>
<dbReference type="Proteomes" id="UP000464751">
    <property type="component" value="Chromosome"/>
</dbReference>
<keyword evidence="3" id="KW-1185">Reference proteome</keyword>
<dbReference type="KEGG" id="apra:G3A50_11055"/>
<evidence type="ECO:0000313" key="3">
    <source>
        <dbReference type="Proteomes" id="UP000464751"/>
    </source>
</evidence>
<accession>A0A6P1YR15</accession>
<feature type="region of interest" description="Disordered" evidence="1">
    <location>
        <begin position="73"/>
        <end position="108"/>
    </location>
</feature>
<dbReference type="InterPro" id="IPR001387">
    <property type="entry name" value="Cro/C1-type_HTH"/>
</dbReference>
<gene>
    <name evidence="2" type="ORF">G3A50_11055</name>
</gene>
<organism evidence="2 3">
    <name type="scientific">Ancylobacter pratisalsi</name>
    <dbReference type="NCBI Taxonomy" id="1745854"/>
    <lineage>
        <taxon>Bacteria</taxon>
        <taxon>Pseudomonadati</taxon>
        <taxon>Pseudomonadota</taxon>
        <taxon>Alphaproteobacteria</taxon>
        <taxon>Hyphomicrobiales</taxon>
        <taxon>Xanthobacteraceae</taxon>
        <taxon>Ancylobacter</taxon>
    </lineage>
</organism>
<protein>
    <submittedName>
        <fullName evidence="2">Helix-turn-helix transcriptional regulator</fullName>
    </submittedName>
</protein>
<name>A0A6P1YR15_9HYPH</name>
<dbReference type="InterPro" id="IPR010982">
    <property type="entry name" value="Lambda_DNA-bd_dom_sf"/>
</dbReference>
<dbReference type="Gene3D" id="1.10.260.40">
    <property type="entry name" value="lambda repressor-like DNA-binding domains"/>
    <property type="match status" value="1"/>
</dbReference>
<evidence type="ECO:0000313" key="2">
    <source>
        <dbReference type="EMBL" id="QIB34184.1"/>
    </source>
</evidence>
<reference evidence="2 3" key="1">
    <citation type="submission" date="2020-02" db="EMBL/GenBank/DDBJ databases">
        <authorList>
            <person name="Li G."/>
        </authorList>
    </citation>
    <scope>NUCLEOTIDE SEQUENCE [LARGE SCALE GENOMIC DNA]</scope>
    <source>
        <strain evidence="2 3">DSM 102029</strain>
    </source>
</reference>